<accession>A0A841BQ78</accession>
<dbReference type="RefSeq" id="WP_184836196.1">
    <property type="nucleotide sequence ID" value="NZ_JACHMN010000002.1"/>
</dbReference>
<sequence>MPAPARIYFAAGCGPCQRARAFVERRRPTGLQFIDAQEYPGGLWRLRYESDSGIRADGIAAVARAFSHAGPGWAALGALMRLPGVGWLLQTCADALGYGPRYVGPETEIACRIPRRS</sequence>
<evidence type="ECO:0000313" key="2">
    <source>
        <dbReference type="Proteomes" id="UP000587527"/>
    </source>
</evidence>
<name>A0A841BQ78_9ACTN</name>
<evidence type="ECO:0008006" key="3">
    <source>
        <dbReference type="Google" id="ProtNLM"/>
    </source>
</evidence>
<evidence type="ECO:0000313" key="1">
    <source>
        <dbReference type="EMBL" id="MBB5869528.1"/>
    </source>
</evidence>
<organism evidence="1 2">
    <name type="scientific">Allocatelliglobosispora scoriae</name>
    <dbReference type="NCBI Taxonomy" id="643052"/>
    <lineage>
        <taxon>Bacteria</taxon>
        <taxon>Bacillati</taxon>
        <taxon>Actinomycetota</taxon>
        <taxon>Actinomycetes</taxon>
        <taxon>Micromonosporales</taxon>
        <taxon>Micromonosporaceae</taxon>
        <taxon>Allocatelliglobosispora</taxon>
    </lineage>
</organism>
<gene>
    <name evidence="1" type="ORF">F4553_002907</name>
</gene>
<reference evidence="1 2" key="1">
    <citation type="submission" date="2020-08" db="EMBL/GenBank/DDBJ databases">
        <title>Sequencing the genomes of 1000 actinobacteria strains.</title>
        <authorList>
            <person name="Klenk H.-P."/>
        </authorList>
    </citation>
    <scope>NUCLEOTIDE SEQUENCE [LARGE SCALE GENOMIC DNA]</scope>
    <source>
        <strain evidence="1 2">DSM 45362</strain>
    </source>
</reference>
<proteinExistence type="predicted"/>
<comment type="caution">
    <text evidence="1">The sequence shown here is derived from an EMBL/GenBank/DDBJ whole genome shotgun (WGS) entry which is preliminary data.</text>
</comment>
<dbReference type="Proteomes" id="UP000587527">
    <property type="component" value="Unassembled WGS sequence"/>
</dbReference>
<keyword evidence="2" id="KW-1185">Reference proteome</keyword>
<dbReference type="EMBL" id="JACHMN010000002">
    <property type="protein sequence ID" value="MBB5869528.1"/>
    <property type="molecule type" value="Genomic_DNA"/>
</dbReference>
<protein>
    <recommendedName>
        <fullName evidence="3">DUF393 domain-containing protein</fullName>
    </recommendedName>
</protein>
<dbReference type="AlphaFoldDB" id="A0A841BQ78"/>